<evidence type="ECO:0000313" key="2">
    <source>
        <dbReference type="Proteomes" id="UP000807025"/>
    </source>
</evidence>
<evidence type="ECO:0000313" key="1">
    <source>
        <dbReference type="EMBL" id="KAF9487483.1"/>
    </source>
</evidence>
<organism evidence="1 2">
    <name type="scientific">Pleurotus eryngii</name>
    <name type="common">Boletus of the steppes</name>
    <dbReference type="NCBI Taxonomy" id="5323"/>
    <lineage>
        <taxon>Eukaryota</taxon>
        <taxon>Fungi</taxon>
        <taxon>Dikarya</taxon>
        <taxon>Basidiomycota</taxon>
        <taxon>Agaricomycotina</taxon>
        <taxon>Agaricomycetes</taxon>
        <taxon>Agaricomycetidae</taxon>
        <taxon>Agaricales</taxon>
        <taxon>Pleurotineae</taxon>
        <taxon>Pleurotaceae</taxon>
        <taxon>Pleurotus</taxon>
    </lineage>
</organism>
<gene>
    <name evidence="1" type="ORF">BDN71DRAFT_1545608</name>
</gene>
<protein>
    <submittedName>
        <fullName evidence="1">Uncharacterized protein</fullName>
    </submittedName>
</protein>
<proteinExistence type="predicted"/>
<dbReference type="Proteomes" id="UP000807025">
    <property type="component" value="Unassembled WGS sequence"/>
</dbReference>
<sequence length="118" mass="13692">MCQLALELHLQQIKMQGNHPEGAWHISDVVNKGWRLIVTKLNMVPGWYCLLYTMKHQLSFTVHLLCRGDKCYPIWQSEDKFQALGLEFTFFISFVECDMVLLVADGCTIDRGDPWITD</sequence>
<dbReference type="EMBL" id="MU154773">
    <property type="protein sequence ID" value="KAF9487483.1"/>
    <property type="molecule type" value="Genomic_DNA"/>
</dbReference>
<keyword evidence="2" id="KW-1185">Reference proteome</keyword>
<name>A0A9P5ZI43_PLEER</name>
<accession>A0A9P5ZI43</accession>
<reference evidence="1" key="1">
    <citation type="submission" date="2020-11" db="EMBL/GenBank/DDBJ databases">
        <authorList>
            <consortium name="DOE Joint Genome Institute"/>
            <person name="Ahrendt S."/>
            <person name="Riley R."/>
            <person name="Andreopoulos W."/>
            <person name="Labutti K."/>
            <person name="Pangilinan J."/>
            <person name="Ruiz-Duenas F.J."/>
            <person name="Barrasa J.M."/>
            <person name="Sanchez-Garcia M."/>
            <person name="Camarero S."/>
            <person name="Miyauchi S."/>
            <person name="Serrano A."/>
            <person name="Linde D."/>
            <person name="Babiker R."/>
            <person name="Drula E."/>
            <person name="Ayuso-Fernandez I."/>
            <person name="Pacheco R."/>
            <person name="Padilla G."/>
            <person name="Ferreira P."/>
            <person name="Barriuso J."/>
            <person name="Kellner H."/>
            <person name="Castanera R."/>
            <person name="Alfaro M."/>
            <person name="Ramirez L."/>
            <person name="Pisabarro A.G."/>
            <person name="Kuo A."/>
            <person name="Tritt A."/>
            <person name="Lipzen A."/>
            <person name="He G."/>
            <person name="Yan M."/>
            <person name="Ng V."/>
            <person name="Cullen D."/>
            <person name="Martin F."/>
            <person name="Rosso M.-N."/>
            <person name="Henrissat B."/>
            <person name="Hibbett D."/>
            <person name="Martinez A.T."/>
            <person name="Grigoriev I.V."/>
        </authorList>
    </citation>
    <scope>NUCLEOTIDE SEQUENCE</scope>
    <source>
        <strain evidence="1">ATCC 90797</strain>
    </source>
</reference>
<comment type="caution">
    <text evidence="1">The sequence shown here is derived from an EMBL/GenBank/DDBJ whole genome shotgun (WGS) entry which is preliminary data.</text>
</comment>
<dbReference type="AlphaFoldDB" id="A0A9P5ZI43"/>